<reference evidence="3 4" key="1">
    <citation type="journal article" date="2018" name="PLoS ONE">
        <title>The draft genome of Kipferlia bialata reveals reductive genome evolution in fornicate parasites.</title>
        <authorList>
            <person name="Tanifuji G."/>
            <person name="Takabayashi S."/>
            <person name="Kume K."/>
            <person name="Takagi M."/>
            <person name="Nakayama T."/>
            <person name="Kamikawa R."/>
            <person name="Inagaki Y."/>
            <person name="Hashimoto T."/>
        </authorList>
    </citation>
    <scope>NUCLEOTIDE SEQUENCE [LARGE SCALE GENOMIC DNA]</scope>
    <source>
        <strain evidence="3">NY0173</strain>
    </source>
</reference>
<feature type="transmembrane region" description="Helical" evidence="2">
    <location>
        <begin position="154"/>
        <end position="173"/>
    </location>
</feature>
<dbReference type="AlphaFoldDB" id="A0A391NTY4"/>
<keyword evidence="2" id="KW-0472">Membrane</keyword>
<evidence type="ECO:0000313" key="3">
    <source>
        <dbReference type="EMBL" id="GCA61953.1"/>
    </source>
</evidence>
<dbReference type="EMBL" id="BDIP01000015">
    <property type="protein sequence ID" value="GCA61953.1"/>
    <property type="molecule type" value="Genomic_DNA"/>
</dbReference>
<keyword evidence="4" id="KW-1185">Reference proteome</keyword>
<comment type="caution">
    <text evidence="3">The sequence shown here is derived from an EMBL/GenBank/DDBJ whole genome shotgun (WGS) entry which is preliminary data.</text>
</comment>
<proteinExistence type="predicted"/>
<feature type="transmembrane region" description="Helical" evidence="2">
    <location>
        <begin position="56"/>
        <end position="77"/>
    </location>
</feature>
<feature type="transmembrane region" description="Helical" evidence="2">
    <location>
        <begin position="89"/>
        <end position="107"/>
    </location>
</feature>
<feature type="compositionally biased region" description="Basic and acidic residues" evidence="1">
    <location>
        <begin position="7"/>
        <end position="32"/>
    </location>
</feature>
<organism evidence="3 4">
    <name type="scientific">Kipferlia bialata</name>
    <dbReference type="NCBI Taxonomy" id="797122"/>
    <lineage>
        <taxon>Eukaryota</taxon>
        <taxon>Metamonada</taxon>
        <taxon>Carpediemonas-like organisms</taxon>
        <taxon>Kipferlia</taxon>
    </lineage>
</organism>
<name>A0A391NTY4_9EUKA</name>
<feature type="region of interest" description="Disordered" evidence="1">
    <location>
        <begin position="1"/>
        <end position="39"/>
    </location>
</feature>
<sequence length="206" mass="23699">MDIDFFGEQKRREEERKAQEGKGKREEKEPGKCDPLSPANKKLLKTERGHLNDMKAWLTGFLGLLGLGLFLCVLNYFRGYVTPVDAFYMAMSVLLYMGGEAVVMSMWKGAVAKKEKSFRDLRTWTLPTLSSQWHLVLALHLVYIIVYYCMGETAYTQGWVYWAAVSFQCLYLLHCYDTLKCIEECHDECEEAIEGGIIASYIHHLV</sequence>
<keyword evidence="2" id="KW-0812">Transmembrane</keyword>
<gene>
    <name evidence="3" type="ORF">KIPB_000148</name>
</gene>
<feature type="transmembrane region" description="Helical" evidence="2">
    <location>
        <begin position="128"/>
        <end position="148"/>
    </location>
</feature>
<accession>A0A391NTY4</accession>
<protein>
    <submittedName>
        <fullName evidence="3">Uncharacterized protein</fullName>
    </submittedName>
</protein>
<dbReference type="Proteomes" id="UP000265618">
    <property type="component" value="Unassembled WGS sequence"/>
</dbReference>
<evidence type="ECO:0000256" key="2">
    <source>
        <dbReference type="SAM" id="Phobius"/>
    </source>
</evidence>
<evidence type="ECO:0000256" key="1">
    <source>
        <dbReference type="SAM" id="MobiDB-lite"/>
    </source>
</evidence>
<keyword evidence="2" id="KW-1133">Transmembrane helix</keyword>
<evidence type="ECO:0000313" key="4">
    <source>
        <dbReference type="Proteomes" id="UP000265618"/>
    </source>
</evidence>